<evidence type="ECO:0000313" key="2">
    <source>
        <dbReference type="EMBL" id="KXS19498.1"/>
    </source>
</evidence>
<feature type="region of interest" description="Disordered" evidence="1">
    <location>
        <begin position="148"/>
        <end position="169"/>
    </location>
</feature>
<dbReference type="OrthoDB" id="76453at2759"/>
<organism evidence="2 3">
    <name type="scientific">Gonapodya prolifera (strain JEL478)</name>
    <name type="common">Monoblepharis prolifera</name>
    <dbReference type="NCBI Taxonomy" id="1344416"/>
    <lineage>
        <taxon>Eukaryota</taxon>
        <taxon>Fungi</taxon>
        <taxon>Fungi incertae sedis</taxon>
        <taxon>Chytridiomycota</taxon>
        <taxon>Chytridiomycota incertae sedis</taxon>
        <taxon>Monoblepharidomycetes</taxon>
        <taxon>Monoblepharidales</taxon>
        <taxon>Gonapodyaceae</taxon>
        <taxon>Gonapodya</taxon>
    </lineage>
</organism>
<reference evidence="2 3" key="1">
    <citation type="journal article" date="2015" name="Genome Biol. Evol.">
        <title>Phylogenomic analyses indicate that early fungi evolved digesting cell walls of algal ancestors of land plants.</title>
        <authorList>
            <person name="Chang Y."/>
            <person name="Wang S."/>
            <person name="Sekimoto S."/>
            <person name="Aerts A.L."/>
            <person name="Choi C."/>
            <person name="Clum A."/>
            <person name="LaButti K.M."/>
            <person name="Lindquist E.A."/>
            <person name="Yee Ngan C."/>
            <person name="Ohm R.A."/>
            <person name="Salamov A.A."/>
            <person name="Grigoriev I.V."/>
            <person name="Spatafora J.W."/>
            <person name="Berbee M.L."/>
        </authorList>
    </citation>
    <scope>NUCLEOTIDE SEQUENCE [LARGE SCALE GENOMIC DNA]</scope>
    <source>
        <strain evidence="2 3">JEL478</strain>
    </source>
</reference>
<protein>
    <submittedName>
        <fullName evidence="2">Uncharacterized protein</fullName>
    </submittedName>
</protein>
<dbReference type="EMBL" id="KQ965738">
    <property type="protein sequence ID" value="KXS19498.1"/>
    <property type="molecule type" value="Genomic_DNA"/>
</dbReference>
<proteinExistence type="predicted"/>
<dbReference type="AlphaFoldDB" id="A0A139ARX1"/>
<evidence type="ECO:0000256" key="1">
    <source>
        <dbReference type="SAM" id="MobiDB-lite"/>
    </source>
</evidence>
<name>A0A139ARX1_GONPJ</name>
<keyword evidence="3" id="KW-1185">Reference proteome</keyword>
<feature type="compositionally biased region" description="Basic and acidic residues" evidence="1">
    <location>
        <begin position="15"/>
        <end position="47"/>
    </location>
</feature>
<feature type="compositionally biased region" description="Basic and acidic residues" evidence="1">
    <location>
        <begin position="151"/>
        <end position="166"/>
    </location>
</feature>
<gene>
    <name evidence="2" type="ORF">M427DRAFT_451855</name>
</gene>
<sequence length="240" mass="25648">MRLREAISNNPRLRALLERKRARGDTRGGWADHGKRDGRERASEHGRSPPPASVKSEPVWLRVDPASPRKRPGSTGTGITARSTRGGGANAVELDLEGAAARKLPFIMGTNTGKSYSVTANLQQIFAMLKSHNPVLCTICAARPRTSVPAKKRDDGPLPSGVRHDAGSGLDPRLADIRIADVGKHWPELRRAVAGLEGEVAGLRRFVTICRDVGTPCATVFVEGCGWGGWAESGKGHGEA</sequence>
<dbReference type="Proteomes" id="UP000070544">
    <property type="component" value="Unassembled WGS sequence"/>
</dbReference>
<accession>A0A139ARX1</accession>
<dbReference type="STRING" id="1344416.A0A139ARX1"/>
<feature type="region of interest" description="Disordered" evidence="1">
    <location>
        <begin position="1"/>
        <end position="86"/>
    </location>
</feature>
<evidence type="ECO:0000313" key="3">
    <source>
        <dbReference type="Proteomes" id="UP000070544"/>
    </source>
</evidence>